<protein>
    <submittedName>
        <fullName evidence="2">Uncharacterized protein</fullName>
    </submittedName>
</protein>
<organism evidence="2 3">
    <name type="scientific">Ramazzottius varieornatus</name>
    <name type="common">Water bear</name>
    <name type="synonym">Tardigrade</name>
    <dbReference type="NCBI Taxonomy" id="947166"/>
    <lineage>
        <taxon>Eukaryota</taxon>
        <taxon>Metazoa</taxon>
        <taxon>Ecdysozoa</taxon>
        <taxon>Tardigrada</taxon>
        <taxon>Eutardigrada</taxon>
        <taxon>Parachela</taxon>
        <taxon>Hypsibioidea</taxon>
        <taxon>Ramazzottiidae</taxon>
        <taxon>Ramazzottius</taxon>
    </lineage>
</organism>
<dbReference type="STRING" id="947166.A0A1D1V8M8"/>
<feature type="region of interest" description="Disordered" evidence="1">
    <location>
        <begin position="1"/>
        <end position="24"/>
    </location>
</feature>
<dbReference type="AlphaFoldDB" id="A0A1D1V8M8"/>
<dbReference type="PANTHER" id="PTHR14187:SF5">
    <property type="entry name" value="HEAT SHOCK 70 KDA PROTEIN 12A"/>
    <property type="match status" value="1"/>
</dbReference>
<gene>
    <name evidence="2" type="primary">RvY_09251-1</name>
    <name evidence="2" type="synonym">RvY_09251.1</name>
    <name evidence="2" type="ORF">RvY_09251</name>
</gene>
<dbReference type="SUPFAM" id="SSF53067">
    <property type="entry name" value="Actin-like ATPase domain"/>
    <property type="match status" value="1"/>
</dbReference>
<reference evidence="2 3" key="1">
    <citation type="journal article" date="2016" name="Nat. Commun.">
        <title>Extremotolerant tardigrade genome and improved radiotolerance of human cultured cells by tardigrade-unique protein.</title>
        <authorList>
            <person name="Hashimoto T."/>
            <person name="Horikawa D.D."/>
            <person name="Saito Y."/>
            <person name="Kuwahara H."/>
            <person name="Kozuka-Hata H."/>
            <person name="Shin-I T."/>
            <person name="Minakuchi Y."/>
            <person name="Ohishi K."/>
            <person name="Motoyama A."/>
            <person name="Aizu T."/>
            <person name="Enomoto A."/>
            <person name="Kondo K."/>
            <person name="Tanaka S."/>
            <person name="Hara Y."/>
            <person name="Koshikawa S."/>
            <person name="Sagara H."/>
            <person name="Miura T."/>
            <person name="Yokobori S."/>
            <person name="Miyagawa K."/>
            <person name="Suzuki Y."/>
            <person name="Kubo T."/>
            <person name="Oyama M."/>
            <person name="Kohara Y."/>
            <person name="Fujiyama A."/>
            <person name="Arakawa K."/>
            <person name="Katayama T."/>
            <person name="Toyoda A."/>
            <person name="Kunieda T."/>
        </authorList>
    </citation>
    <scope>NUCLEOTIDE SEQUENCE [LARGE SCALE GENOMIC DNA]</scope>
    <source>
        <strain evidence="2 3">YOKOZUNA-1</strain>
    </source>
</reference>
<feature type="compositionally biased region" description="Low complexity" evidence="1">
    <location>
        <begin position="1"/>
        <end position="17"/>
    </location>
</feature>
<dbReference type="OrthoDB" id="6090757at2759"/>
<dbReference type="EMBL" id="BDGG01000004">
    <property type="protein sequence ID" value="GAU98051.1"/>
    <property type="molecule type" value="Genomic_DNA"/>
</dbReference>
<evidence type="ECO:0000313" key="3">
    <source>
        <dbReference type="Proteomes" id="UP000186922"/>
    </source>
</evidence>
<keyword evidence="3" id="KW-1185">Reference proteome</keyword>
<sequence>MAVSLRLRSGSSSEPSSIARHRATASRKKVDGIFASHISSTDYPRTTVDTVFPLTSKIHKTLSQSGSITKRDIVGVIHLGATYSCCGYGWTDSRGSLVYHVLDNWMGCQNCPKEDPRRTLSDMLLAKPSGDLLAIGYKAHKDHLSCSSGQRKKLLYLENFPALLSSNDQLAQPITNGTCAVGVNGAGLFRSVLDKLRSLVLDDLTQRLIITSAADVRDVKWYVTVADIEVRNNMESMVLPVCRNYMNVSTVYKRDVIATFLAPLENRPRRPATWSANQRASQRNVGTSGFLLLDIGTYHTEVSYFTICGNVVCPAYSRKIPVGGQTISTALYKIMEDIFGSKVLSTYKAENYEGFVEILNCLEKAKRNAELNQKLACHLPFSFEAHFKRKFGKHLAEKVKQKGHYYDSVNNCVMLDTQLVRHIFKPFIDKLVDLITEVLREENLLHGGLVTVYAVGGTADNPYVRGLLEQSLPFLRMKRHSDQAILPVVGTLKQALSGTSTVKNLETFRTLQSAYTIGVTAVGHCDFMKSLSVKNLSVIKNAFIPIIQKDEYLTGSPDQAYTHHFCAATFSQNSILIRVFFSDVEQKGSVSVDTMECLSQLHLHIPEEKRGETTGERFFFRVSLTFMRDPNGVGIQAKDTNGVLYGSCRIFKNVYK</sequence>
<proteinExistence type="predicted"/>
<name>A0A1D1V8M8_RAMVA</name>
<dbReference type="InterPro" id="IPR043129">
    <property type="entry name" value="ATPase_NBD"/>
</dbReference>
<dbReference type="PANTHER" id="PTHR14187">
    <property type="entry name" value="ALPHA KINASE/ELONGATION FACTOR 2 KINASE"/>
    <property type="match status" value="1"/>
</dbReference>
<accession>A0A1D1V8M8</accession>
<dbReference type="Gene3D" id="3.30.420.40">
    <property type="match status" value="1"/>
</dbReference>
<evidence type="ECO:0000313" key="2">
    <source>
        <dbReference type="EMBL" id="GAU98051.1"/>
    </source>
</evidence>
<comment type="caution">
    <text evidence="2">The sequence shown here is derived from an EMBL/GenBank/DDBJ whole genome shotgun (WGS) entry which is preliminary data.</text>
</comment>
<dbReference type="Proteomes" id="UP000186922">
    <property type="component" value="Unassembled WGS sequence"/>
</dbReference>
<evidence type="ECO:0000256" key="1">
    <source>
        <dbReference type="SAM" id="MobiDB-lite"/>
    </source>
</evidence>
<dbReference type="Gene3D" id="3.90.640.10">
    <property type="entry name" value="Actin, Chain A, domain 4"/>
    <property type="match status" value="1"/>
</dbReference>